<gene>
    <name evidence="2" type="ORF">IBL25_20725</name>
</gene>
<evidence type="ECO:0000313" key="2">
    <source>
        <dbReference type="EMBL" id="MBC9179371.1"/>
    </source>
</evidence>
<feature type="compositionally biased region" description="Pro residues" evidence="1">
    <location>
        <begin position="45"/>
        <end position="54"/>
    </location>
</feature>
<dbReference type="EMBL" id="JACTUZ010000141">
    <property type="protein sequence ID" value="MBC9179371.1"/>
    <property type="molecule type" value="Genomic_DNA"/>
</dbReference>
<feature type="region of interest" description="Disordered" evidence="1">
    <location>
        <begin position="45"/>
        <end position="82"/>
    </location>
</feature>
<reference evidence="2 3" key="1">
    <citation type="journal article" date="2009" name="Int. J. Syst. Evol. Microbiol.">
        <title>Transfer of Teichococcus ludipueritiae and Muricoccus roseus to the genus Roseomonas, as Roseomonas ludipueritiae comb. nov. and Roseomonas rosea comb. nov., respectively, and emended description of the genus Roseomonas.</title>
        <authorList>
            <person name="Sanchez-Porro C."/>
            <person name="Gallego V."/>
            <person name="Busse H.J."/>
            <person name="Kampfer P."/>
            <person name="Ventosa A."/>
        </authorList>
    </citation>
    <scope>NUCLEOTIDE SEQUENCE [LARGE SCALE GENOMIC DNA]</scope>
    <source>
        <strain evidence="2 3">DSM 14915</strain>
    </source>
</reference>
<organism evidence="2 3">
    <name type="scientific">Pseudoroseomonas ludipueritiae</name>
    <dbReference type="NCBI Taxonomy" id="198093"/>
    <lineage>
        <taxon>Bacteria</taxon>
        <taxon>Pseudomonadati</taxon>
        <taxon>Pseudomonadota</taxon>
        <taxon>Alphaproteobacteria</taxon>
        <taxon>Acetobacterales</taxon>
        <taxon>Acetobacteraceae</taxon>
        <taxon>Pseudoroseomonas</taxon>
    </lineage>
</organism>
<comment type="caution">
    <text evidence="2">The sequence shown here is derived from an EMBL/GenBank/DDBJ whole genome shotgun (WGS) entry which is preliminary data.</text>
</comment>
<accession>A0ABR7RC86</accession>
<dbReference type="InterPro" id="IPR019632">
    <property type="entry name" value="DUF2497"/>
</dbReference>
<protein>
    <submittedName>
        <fullName evidence="2">DUF2497 domain-containing protein</fullName>
    </submittedName>
</protein>
<dbReference type="Proteomes" id="UP000603940">
    <property type="component" value="Unassembled WGS sequence"/>
</dbReference>
<feature type="compositionally biased region" description="Low complexity" evidence="1">
    <location>
        <begin position="55"/>
        <end position="67"/>
    </location>
</feature>
<evidence type="ECO:0000313" key="3">
    <source>
        <dbReference type="Proteomes" id="UP000603940"/>
    </source>
</evidence>
<evidence type="ECO:0000256" key="1">
    <source>
        <dbReference type="SAM" id="MobiDB-lite"/>
    </source>
</evidence>
<proteinExistence type="predicted"/>
<name>A0ABR7RC86_9PROT</name>
<feature type="compositionally biased region" description="Pro residues" evidence="1">
    <location>
        <begin position="68"/>
        <end position="77"/>
    </location>
</feature>
<sequence length="161" mass="16754">MTAHDPKADPSMEDILASIRDILQEDEAGTSPLELTEAMLVPVPRTPAVPPKPEAPSMVAEPPVAVDMPPPPPPEPAAPQQATSLLAPAVAAATAAALGQLAKAVAGDRAAPVSRGGASIEDVVREEMRPLLKSWLDQHLPGMVEHIVKAEIARLMGRNPG</sequence>
<dbReference type="Pfam" id="PF10691">
    <property type="entry name" value="DUF2497"/>
    <property type="match status" value="1"/>
</dbReference>
<dbReference type="RefSeq" id="WP_187780409.1">
    <property type="nucleotide sequence ID" value="NZ_JACTUZ010000141.1"/>
</dbReference>
<keyword evidence="3" id="KW-1185">Reference proteome</keyword>